<feature type="compositionally biased region" description="Polar residues" evidence="2">
    <location>
        <begin position="361"/>
        <end position="383"/>
    </location>
</feature>
<feature type="region of interest" description="Disordered" evidence="2">
    <location>
        <begin position="157"/>
        <end position="192"/>
    </location>
</feature>
<evidence type="ECO:0000256" key="2">
    <source>
        <dbReference type="SAM" id="MobiDB-lite"/>
    </source>
</evidence>
<feature type="region of interest" description="Disordered" evidence="2">
    <location>
        <begin position="91"/>
        <end position="118"/>
    </location>
</feature>
<feature type="compositionally biased region" description="Basic and acidic residues" evidence="2">
    <location>
        <begin position="157"/>
        <end position="168"/>
    </location>
</feature>
<dbReference type="AlphaFoldDB" id="A0ABD3A8U4"/>
<evidence type="ECO:0000313" key="4">
    <source>
        <dbReference type="Proteomes" id="UP001630127"/>
    </source>
</evidence>
<feature type="compositionally biased region" description="Polar residues" evidence="2">
    <location>
        <begin position="169"/>
        <end position="187"/>
    </location>
</feature>
<name>A0ABD3A8U4_9GENT</name>
<keyword evidence="1" id="KW-0175">Coiled coil</keyword>
<accession>A0ABD3A8U4</accession>
<feature type="compositionally biased region" description="Basic and acidic residues" evidence="2">
    <location>
        <begin position="504"/>
        <end position="515"/>
    </location>
</feature>
<protein>
    <submittedName>
        <fullName evidence="3">Uncharacterized protein</fullName>
    </submittedName>
</protein>
<dbReference type="Proteomes" id="UP001630127">
    <property type="component" value="Unassembled WGS sequence"/>
</dbReference>
<evidence type="ECO:0000256" key="1">
    <source>
        <dbReference type="SAM" id="Coils"/>
    </source>
</evidence>
<reference evidence="3 4" key="1">
    <citation type="submission" date="2024-11" db="EMBL/GenBank/DDBJ databases">
        <title>A near-complete genome assembly of Cinchona calisaya.</title>
        <authorList>
            <person name="Lian D.C."/>
            <person name="Zhao X.W."/>
            <person name="Wei L."/>
        </authorList>
    </citation>
    <scope>NUCLEOTIDE SEQUENCE [LARGE SCALE GENOMIC DNA]</scope>
    <source>
        <tissue evidence="3">Nenye</tissue>
    </source>
</reference>
<comment type="caution">
    <text evidence="3">The sequence shown here is derived from an EMBL/GenBank/DDBJ whole genome shotgun (WGS) entry which is preliminary data.</text>
</comment>
<feature type="region of interest" description="Disordered" evidence="2">
    <location>
        <begin position="359"/>
        <end position="387"/>
    </location>
</feature>
<sequence length="525" mass="59657">MNKKKQLEAPSERLRLIHNLPMVIEEPPSEGTMNDRQENECPPESIPTKEGEYTINCDKLSEGLRSSFPVNNVAADDKTTSDSRPVLKDVMANKKRNEASPNLISHKEYEGRETTSAQENVREQVNEARPLIPLTTNREPNVDLELLQLEIKKNKVMQEQESKGKRTATEQPVESINHTHTEQQSMRSIPPSLEGRNVIPANDRNPATVQQSNHECCPRRELDILKLSHFNSSRNITMLEDELKRLKAKMEEEAHESATKITRLEKKLDQMFEQSAKEAITSYKESQIAEDDVKKFLDPIYREAWTEALEEVKAKHLPDLDLSRFPRYDPKAGDKVDLVVKQICRAFIQVGHVMSQEATEKNCSVPNSEQHHLSPQGQEQQHPSPRATVEDGKFLEVPARIPQGANDECSEPNPEAWKKMHPLKKICLSSIQIDHGMSQEATEKKCSKPNAEQHLTTQAREVERSFLDGKVIEKIPAPDFKQATGDSSELKPEQKYPTVTTQAREVERTVEDDKVQGIPSPFPQE</sequence>
<organism evidence="3 4">
    <name type="scientific">Cinchona calisaya</name>
    <dbReference type="NCBI Taxonomy" id="153742"/>
    <lineage>
        <taxon>Eukaryota</taxon>
        <taxon>Viridiplantae</taxon>
        <taxon>Streptophyta</taxon>
        <taxon>Embryophyta</taxon>
        <taxon>Tracheophyta</taxon>
        <taxon>Spermatophyta</taxon>
        <taxon>Magnoliopsida</taxon>
        <taxon>eudicotyledons</taxon>
        <taxon>Gunneridae</taxon>
        <taxon>Pentapetalae</taxon>
        <taxon>asterids</taxon>
        <taxon>lamiids</taxon>
        <taxon>Gentianales</taxon>
        <taxon>Rubiaceae</taxon>
        <taxon>Cinchonoideae</taxon>
        <taxon>Cinchoneae</taxon>
        <taxon>Cinchona</taxon>
    </lineage>
</organism>
<proteinExistence type="predicted"/>
<evidence type="ECO:0000313" key="3">
    <source>
        <dbReference type="EMBL" id="KAL3528171.1"/>
    </source>
</evidence>
<gene>
    <name evidence="3" type="ORF">ACH5RR_012827</name>
</gene>
<feature type="region of interest" description="Disordered" evidence="2">
    <location>
        <begin position="477"/>
        <end position="525"/>
    </location>
</feature>
<keyword evidence="4" id="KW-1185">Reference proteome</keyword>
<dbReference type="EMBL" id="JBJUIK010000005">
    <property type="protein sequence ID" value="KAL3528171.1"/>
    <property type="molecule type" value="Genomic_DNA"/>
</dbReference>
<feature type="region of interest" description="Disordered" evidence="2">
    <location>
        <begin position="23"/>
        <end position="50"/>
    </location>
</feature>
<feature type="coiled-coil region" evidence="1">
    <location>
        <begin position="236"/>
        <end position="267"/>
    </location>
</feature>